<protein>
    <submittedName>
        <fullName evidence="3">Amidohydrolase family protein</fullName>
    </submittedName>
</protein>
<dbReference type="SUPFAM" id="SSF51556">
    <property type="entry name" value="Metallo-dependent hydrolases"/>
    <property type="match status" value="1"/>
</dbReference>
<proteinExistence type="inferred from homology"/>
<reference evidence="3" key="1">
    <citation type="submission" date="2022-03" db="EMBL/GenBank/DDBJ databases">
        <title>De novo assembled genomes of Belliella spp. (Cyclobacteriaceae) strains.</title>
        <authorList>
            <person name="Szabo A."/>
            <person name="Korponai K."/>
            <person name="Felfoldi T."/>
        </authorList>
    </citation>
    <scope>NUCLEOTIDE SEQUENCE</scope>
    <source>
        <strain evidence="3">DSM 111903</strain>
    </source>
</reference>
<organism evidence="3 4">
    <name type="scientific">Belliella alkalica</name>
    <dbReference type="NCBI Taxonomy" id="1730871"/>
    <lineage>
        <taxon>Bacteria</taxon>
        <taxon>Pseudomonadati</taxon>
        <taxon>Bacteroidota</taxon>
        <taxon>Cytophagia</taxon>
        <taxon>Cytophagales</taxon>
        <taxon>Cyclobacteriaceae</taxon>
        <taxon>Belliella</taxon>
    </lineage>
</organism>
<feature type="domain" description="Amidohydrolase-related" evidence="2">
    <location>
        <begin position="7"/>
        <end position="279"/>
    </location>
</feature>
<dbReference type="InterPro" id="IPR032466">
    <property type="entry name" value="Metal_Hydrolase"/>
</dbReference>
<dbReference type="InterPro" id="IPR052350">
    <property type="entry name" value="Metallo-dep_Lactonases"/>
</dbReference>
<comment type="caution">
    <text evidence="3">The sequence shown here is derived from an EMBL/GenBank/DDBJ whole genome shotgun (WGS) entry which is preliminary data.</text>
</comment>
<sequence>MNKTLRIDSHQHFWKYDSIKHAWIDDSMAVLKRDFLPQDLEPILEKHQIDGCVAVQADQSKEETGFLLELAGKHDFIKGIVGWVDLQAKDLEEQLSSYSENNWIKGFRHVLQDEPDDEFILKPEFINGLSKLSKFDFTYDILIFPKQLYSATKAVRLLPNQKFVLDHIAKPSIVKGELEEWKRGISELSKSENVYCKLSGMVTEAKWKNWEYDDFVPYMDFILESFGSKRLMFGSDWPVCTLSGEYEQVFQIVNQYIKNLTSSEQTGILGENAVDFYKL</sequence>
<dbReference type="PANTHER" id="PTHR43569:SF2">
    <property type="entry name" value="AMIDOHYDROLASE-RELATED DOMAIN-CONTAINING PROTEIN"/>
    <property type="match status" value="1"/>
</dbReference>
<dbReference type="InterPro" id="IPR006680">
    <property type="entry name" value="Amidohydro-rel"/>
</dbReference>
<dbReference type="Proteomes" id="UP001165430">
    <property type="component" value="Unassembled WGS sequence"/>
</dbReference>
<dbReference type="EMBL" id="JAKZGO010000002">
    <property type="protein sequence ID" value="MCH7412337.1"/>
    <property type="molecule type" value="Genomic_DNA"/>
</dbReference>
<gene>
    <name evidence="3" type="ORF">MM213_02480</name>
</gene>
<evidence type="ECO:0000259" key="2">
    <source>
        <dbReference type="Pfam" id="PF04909"/>
    </source>
</evidence>
<evidence type="ECO:0000256" key="1">
    <source>
        <dbReference type="ARBA" id="ARBA00038310"/>
    </source>
</evidence>
<evidence type="ECO:0000313" key="4">
    <source>
        <dbReference type="Proteomes" id="UP001165430"/>
    </source>
</evidence>
<evidence type="ECO:0000313" key="3">
    <source>
        <dbReference type="EMBL" id="MCH7412337.1"/>
    </source>
</evidence>
<dbReference type="Gene3D" id="3.20.20.140">
    <property type="entry name" value="Metal-dependent hydrolases"/>
    <property type="match status" value="1"/>
</dbReference>
<dbReference type="Pfam" id="PF04909">
    <property type="entry name" value="Amidohydro_2"/>
    <property type="match status" value="1"/>
</dbReference>
<name>A0ABS9V7E6_9BACT</name>
<accession>A0ABS9V7E6</accession>
<dbReference type="RefSeq" id="WP_241409904.1">
    <property type="nucleotide sequence ID" value="NZ_JAKZGO010000002.1"/>
</dbReference>
<comment type="similarity">
    <text evidence="1">Belongs to the metallo-dependent hydrolases superfamily.</text>
</comment>
<keyword evidence="4" id="KW-1185">Reference proteome</keyword>
<dbReference type="PANTHER" id="PTHR43569">
    <property type="entry name" value="AMIDOHYDROLASE"/>
    <property type="match status" value="1"/>
</dbReference>